<feature type="region of interest" description="Disordered" evidence="1">
    <location>
        <begin position="85"/>
        <end position="104"/>
    </location>
</feature>
<feature type="signal peptide" evidence="2">
    <location>
        <begin position="1"/>
        <end position="21"/>
    </location>
</feature>
<keyword evidence="2" id="KW-0732">Signal</keyword>
<accession>A0A841E0V8</accession>
<evidence type="ECO:0000313" key="4">
    <source>
        <dbReference type="Proteomes" id="UP000578077"/>
    </source>
</evidence>
<dbReference type="AlphaFoldDB" id="A0A841E0V8"/>
<comment type="caution">
    <text evidence="3">The sequence shown here is derived from an EMBL/GenBank/DDBJ whole genome shotgun (WGS) entry which is preliminary data.</text>
</comment>
<reference evidence="3 4" key="1">
    <citation type="submission" date="2020-08" db="EMBL/GenBank/DDBJ databases">
        <title>Sequencing the genomes of 1000 actinobacteria strains.</title>
        <authorList>
            <person name="Klenk H.-P."/>
        </authorList>
    </citation>
    <scope>NUCLEOTIDE SEQUENCE [LARGE SCALE GENOMIC DNA]</scope>
    <source>
        <strain evidence="3 4">DSM 44593</strain>
    </source>
</reference>
<keyword evidence="4" id="KW-1185">Reference proteome</keyword>
<feature type="chain" id="PRO_5032309600" description="Lipoprotein" evidence="2">
    <location>
        <begin position="22"/>
        <end position="154"/>
    </location>
</feature>
<evidence type="ECO:0000256" key="2">
    <source>
        <dbReference type="SAM" id="SignalP"/>
    </source>
</evidence>
<dbReference type="EMBL" id="JACHLY010000001">
    <property type="protein sequence ID" value="MBB5997397.1"/>
    <property type="molecule type" value="Genomic_DNA"/>
</dbReference>
<evidence type="ECO:0000313" key="3">
    <source>
        <dbReference type="EMBL" id="MBB5997397.1"/>
    </source>
</evidence>
<name>A0A841E0V8_9ACTN</name>
<dbReference type="PROSITE" id="PS51257">
    <property type="entry name" value="PROKAR_LIPOPROTEIN"/>
    <property type="match status" value="1"/>
</dbReference>
<feature type="region of interest" description="Disordered" evidence="1">
    <location>
        <begin position="24"/>
        <end position="69"/>
    </location>
</feature>
<sequence>MRSAVHTGAATAALMAGVALAAGCAADDGGGGDGGASDAPSQEQGAGQGPSPESAAEGGMDGVWESTVDDSDYTTLTVLGEDVRTDGDAACSGTLDPADSGPAATIELDCPDTESRSGSAELNAEGDHLIVNWDGTDGFPEAFARTDEEPVIEG</sequence>
<dbReference type="Proteomes" id="UP000578077">
    <property type="component" value="Unassembled WGS sequence"/>
</dbReference>
<dbReference type="RefSeq" id="WP_184633675.1">
    <property type="nucleotide sequence ID" value="NZ_BAABKT010000004.1"/>
</dbReference>
<organism evidence="3 4">
    <name type="scientific">Streptomonospora salina</name>
    <dbReference type="NCBI Taxonomy" id="104205"/>
    <lineage>
        <taxon>Bacteria</taxon>
        <taxon>Bacillati</taxon>
        <taxon>Actinomycetota</taxon>
        <taxon>Actinomycetes</taxon>
        <taxon>Streptosporangiales</taxon>
        <taxon>Nocardiopsidaceae</taxon>
        <taxon>Streptomonospora</taxon>
    </lineage>
</organism>
<evidence type="ECO:0000256" key="1">
    <source>
        <dbReference type="SAM" id="MobiDB-lite"/>
    </source>
</evidence>
<protein>
    <recommendedName>
        <fullName evidence="5">Lipoprotein</fullName>
    </recommendedName>
</protein>
<gene>
    <name evidence="3" type="ORF">HNR25_001148</name>
</gene>
<proteinExistence type="predicted"/>
<evidence type="ECO:0008006" key="5">
    <source>
        <dbReference type="Google" id="ProtNLM"/>
    </source>
</evidence>